<dbReference type="PROSITE" id="PS51918">
    <property type="entry name" value="RADICAL_SAM"/>
    <property type="match status" value="1"/>
</dbReference>
<organism evidence="2 3">
    <name type="scientific">Candidatus Glassbacteria bacterium RIFCSPLOWO2_12_FULL_58_11</name>
    <dbReference type="NCBI Taxonomy" id="1817867"/>
    <lineage>
        <taxon>Bacteria</taxon>
        <taxon>Candidatus Glassiibacteriota</taxon>
    </lineage>
</organism>
<dbReference type="STRING" id="1817867.A3F83_14590"/>
<dbReference type="CDD" id="cd01335">
    <property type="entry name" value="Radical_SAM"/>
    <property type="match status" value="1"/>
</dbReference>
<dbReference type="Pfam" id="PF19864">
    <property type="entry name" value="Radical_SAM_N2"/>
    <property type="match status" value="1"/>
</dbReference>
<dbReference type="InterPro" id="IPR007197">
    <property type="entry name" value="rSAM"/>
</dbReference>
<dbReference type="InterPro" id="IPR045784">
    <property type="entry name" value="Radical_SAM_N2"/>
</dbReference>
<dbReference type="SUPFAM" id="SSF102114">
    <property type="entry name" value="Radical SAM enzymes"/>
    <property type="match status" value="1"/>
</dbReference>
<dbReference type="InterPro" id="IPR006638">
    <property type="entry name" value="Elp3/MiaA/NifB-like_rSAM"/>
</dbReference>
<protein>
    <recommendedName>
        <fullName evidence="1">Radical SAM core domain-containing protein</fullName>
    </recommendedName>
</protein>
<reference evidence="2 3" key="1">
    <citation type="journal article" date="2016" name="Nat. Commun.">
        <title>Thousands of microbial genomes shed light on interconnected biogeochemical processes in an aquifer system.</title>
        <authorList>
            <person name="Anantharaman K."/>
            <person name="Brown C.T."/>
            <person name="Hug L.A."/>
            <person name="Sharon I."/>
            <person name="Castelle C.J."/>
            <person name="Probst A.J."/>
            <person name="Thomas B.C."/>
            <person name="Singh A."/>
            <person name="Wilkins M.J."/>
            <person name="Karaoz U."/>
            <person name="Brodie E.L."/>
            <person name="Williams K.H."/>
            <person name="Hubbard S.S."/>
            <person name="Banfield J.F."/>
        </authorList>
    </citation>
    <scope>NUCLEOTIDE SEQUENCE [LARGE SCALE GENOMIC DNA]</scope>
</reference>
<dbReference type="SFLD" id="SFLDS00029">
    <property type="entry name" value="Radical_SAM"/>
    <property type="match status" value="1"/>
</dbReference>
<evidence type="ECO:0000313" key="2">
    <source>
        <dbReference type="EMBL" id="OGG01197.1"/>
    </source>
</evidence>
<dbReference type="Pfam" id="PF04055">
    <property type="entry name" value="Radical_SAM"/>
    <property type="match status" value="1"/>
</dbReference>
<dbReference type="NCBIfam" id="TIGR03936">
    <property type="entry name" value="sam_1_link_chp"/>
    <property type="match status" value="1"/>
</dbReference>
<evidence type="ECO:0000259" key="1">
    <source>
        <dbReference type="PROSITE" id="PS51918"/>
    </source>
</evidence>
<dbReference type="GO" id="GO:0003824">
    <property type="term" value="F:catalytic activity"/>
    <property type="evidence" value="ECO:0007669"/>
    <property type="project" value="InterPro"/>
</dbReference>
<feature type="domain" description="Radical SAM core" evidence="1">
    <location>
        <begin position="238"/>
        <end position="472"/>
    </location>
</feature>
<dbReference type="Gene3D" id="3.80.30.20">
    <property type="entry name" value="tm_1862 like domain"/>
    <property type="match status" value="1"/>
</dbReference>
<dbReference type="InterPro" id="IPR023404">
    <property type="entry name" value="rSAM_horseshoe"/>
</dbReference>
<dbReference type="Proteomes" id="UP000179129">
    <property type="component" value="Unassembled WGS sequence"/>
</dbReference>
<dbReference type="SFLD" id="SFLDG01082">
    <property type="entry name" value="B12-binding_domain_containing"/>
    <property type="match status" value="1"/>
</dbReference>
<name>A0A1F5YMK8_9BACT</name>
<dbReference type="PANTHER" id="PTHR42731">
    <property type="entry name" value="SLL1084 PROTEIN"/>
    <property type="match status" value="1"/>
</dbReference>
<sequence>MYRLERHVLPFVQKPARYIGSEIGIERKPLSPEDLRLALIYPDLYEVGMSNLGLKVLHAVASRLGGVTVERSFVPWPDAESLLREHRIPLYSLESFTPLREFDLLGLTLQSELTYTNVLTVLDLAGIPLRSADRGESDPLVCAGGPCTVNPEPLAPFFDFFVLGDGETALCRITGTLIELRKSKASRKQRLEALGRIEGVFVPGEQPPWPGGAQVIVQRVAGLERQPAPDGLPLPLLELAQHHFSVEIMRGCTCGCRFCQAGMYYRPVRVRSVAAIVETVRNGIRRGGWDAVTLLSLSSADYPAVEELVEILQPELESNGVRLSFPSLRVDRSTLRLLGRLDGGNRSGLTFAVEAGSPRLRGVIGKKVEEENLLELAGEAFRAGWTMVKLYFMLGLPSETEEDIDQIARLVDRVARLGREIPGKHNVNVTLSPFVPKPGTPFQWEPQTGLQQLQAGMNRVRQLVRSRNVTLKMHDPRLAIIEGVLARGDRRVAGLVQAAWERGARLDGWRECFDFALWEQAFETAGLEAEAYLRGREESEPLPWHYVRLPVTEAFLSSQKLQAALGENVADCAEGPCLNCGAEKPAVCRELRLPESLEGEIPSAALPLTRTALTAGPESPVMRLWRVRYAKRGFLRYLGHLDLVRAIEFMLRRSGQAVRYTEGFNPRMKLHFSPPLPLAVESEAEYFDFECTATDQTALRETLERTFRDFTGFQIMALKALPPESRLPQLAADISCCLYRISLDREVLPGERSWLDYIGGCCAERLAQGALFIRLDKKGRRKEVSLRPALEGLEIDDKEPAISVILDVQGENAVRADSFLEWLLDLDRGRSSLCRIEKKESFVRRGELRATPLEF</sequence>
<accession>A0A1F5YMK8</accession>
<gene>
    <name evidence="2" type="ORF">A3F83_14590</name>
</gene>
<dbReference type="PANTHER" id="PTHR42731:SF1">
    <property type="entry name" value="RADICAL SAM DOMAIN PROTEIN"/>
    <property type="match status" value="1"/>
</dbReference>
<dbReference type="SMART" id="SM00729">
    <property type="entry name" value="Elp3"/>
    <property type="match status" value="1"/>
</dbReference>
<dbReference type="InterPro" id="IPR018768">
    <property type="entry name" value="DUF2344"/>
</dbReference>
<dbReference type="GO" id="GO:0051536">
    <property type="term" value="F:iron-sulfur cluster binding"/>
    <property type="evidence" value="ECO:0007669"/>
    <property type="project" value="InterPro"/>
</dbReference>
<proteinExistence type="predicted"/>
<dbReference type="Pfam" id="PF10105">
    <property type="entry name" value="DUF2344"/>
    <property type="match status" value="1"/>
</dbReference>
<dbReference type="InterPro" id="IPR058240">
    <property type="entry name" value="rSAM_sf"/>
</dbReference>
<comment type="caution">
    <text evidence="2">The sequence shown here is derived from an EMBL/GenBank/DDBJ whole genome shotgun (WGS) entry which is preliminary data.</text>
</comment>
<dbReference type="AlphaFoldDB" id="A0A1F5YMK8"/>
<evidence type="ECO:0000313" key="3">
    <source>
        <dbReference type="Proteomes" id="UP000179129"/>
    </source>
</evidence>
<dbReference type="EMBL" id="MFIX01000220">
    <property type="protein sequence ID" value="OGG01197.1"/>
    <property type="molecule type" value="Genomic_DNA"/>
</dbReference>